<proteinExistence type="predicted"/>
<feature type="domain" description="Tyrosinase copper-binding" evidence="9">
    <location>
        <begin position="249"/>
        <end position="260"/>
    </location>
</feature>
<dbReference type="InterPro" id="IPR002227">
    <property type="entry name" value="Tyrosinase_Cu-bd"/>
</dbReference>
<dbReference type="InterPro" id="IPR028999">
    <property type="entry name" value="Beta-sandwich_Haemocyanin"/>
</dbReference>
<dbReference type="Gene3D" id="2.60.40.2570">
    <property type="match status" value="1"/>
</dbReference>
<evidence type="ECO:0000256" key="5">
    <source>
        <dbReference type="ARBA" id="ARBA00023008"/>
    </source>
</evidence>
<dbReference type="InterPro" id="IPR050316">
    <property type="entry name" value="Tyrosinase/Hemocyanin"/>
</dbReference>
<keyword evidence="3" id="KW-0561">Oxygen transport</keyword>
<dbReference type="PROSITE" id="PS00498">
    <property type="entry name" value="TYROSINASE_2"/>
    <property type="match status" value="1"/>
</dbReference>
<evidence type="ECO:0000313" key="11">
    <source>
        <dbReference type="Proteomes" id="UP001519460"/>
    </source>
</evidence>
<dbReference type="Gene3D" id="1.10.1280.10">
    <property type="entry name" value="Di-copper center containing domain from catechol oxidase"/>
    <property type="match status" value="1"/>
</dbReference>
<evidence type="ECO:0000256" key="1">
    <source>
        <dbReference type="ARBA" id="ARBA00002958"/>
    </source>
</evidence>
<dbReference type="InterPro" id="IPR036848">
    <property type="entry name" value="Haemocyanin_C_sf"/>
</dbReference>
<evidence type="ECO:0000256" key="6">
    <source>
        <dbReference type="ARBA" id="ARBA00023157"/>
    </source>
</evidence>
<keyword evidence="4" id="KW-0479">Metal-binding</keyword>
<dbReference type="InterPro" id="IPR008922">
    <property type="entry name" value="Di-copper_centre_dom_sf"/>
</dbReference>
<name>A0ABD0JLY9_9CAEN</name>
<keyword evidence="2" id="KW-0813">Transport</keyword>
<evidence type="ECO:0000256" key="4">
    <source>
        <dbReference type="ARBA" id="ARBA00022723"/>
    </source>
</evidence>
<dbReference type="Proteomes" id="UP001519460">
    <property type="component" value="Unassembled WGS sequence"/>
</dbReference>
<evidence type="ECO:0000256" key="8">
    <source>
        <dbReference type="SAM" id="MobiDB-lite"/>
    </source>
</evidence>
<dbReference type="PANTHER" id="PTHR11474">
    <property type="entry name" value="TYROSINASE FAMILY MEMBER"/>
    <property type="match status" value="1"/>
</dbReference>
<evidence type="ECO:0000259" key="9">
    <source>
        <dbReference type="PROSITE" id="PS00498"/>
    </source>
</evidence>
<dbReference type="PANTHER" id="PTHR11474:SF126">
    <property type="entry name" value="TYROSINASE-LIKE PROTEIN TYR-1-RELATED"/>
    <property type="match status" value="1"/>
</dbReference>
<evidence type="ECO:0000313" key="10">
    <source>
        <dbReference type="EMBL" id="KAK7476002.1"/>
    </source>
</evidence>
<comment type="function">
    <text evidence="1">Hemocyanins are copper-containing oxygen carriers occurring freely dissolved in the hemolymph of many mollusks and arthropods.</text>
</comment>
<keyword evidence="11" id="KW-1185">Reference proteome</keyword>
<evidence type="ECO:0000256" key="2">
    <source>
        <dbReference type="ARBA" id="ARBA00022448"/>
    </source>
</evidence>
<dbReference type="Gene3D" id="2.60.310.10">
    <property type="entry name" value="Haemocyanin C-terminal domain"/>
    <property type="match status" value="2"/>
</dbReference>
<comment type="caution">
    <text evidence="10">The sequence shown here is derived from an EMBL/GenBank/DDBJ whole genome shotgun (WGS) entry which is preliminary data.</text>
</comment>
<evidence type="ECO:0000256" key="3">
    <source>
        <dbReference type="ARBA" id="ARBA00022621"/>
    </source>
</evidence>
<keyword evidence="5" id="KW-0186">Copper</keyword>
<reference evidence="10 11" key="1">
    <citation type="journal article" date="2023" name="Sci. Data">
        <title>Genome assembly of the Korean intertidal mud-creeper Batillaria attramentaria.</title>
        <authorList>
            <person name="Patra A.K."/>
            <person name="Ho P.T."/>
            <person name="Jun S."/>
            <person name="Lee S.J."/>
            <person name="Kim Y."/>
            <person name="Won Y.J."/>
        </authorList>
    </citation>
    <scope>NUCLEOTIDE SEQUENCE [LARGE SCALE GENOMIC DNA]</scope>
    <source>
        <strain evidence="10">Wonlab-2016</strain>
    </source>
</reference>
<keyword evidence="6" id="KW-1015">Disulfide bond</keyword>
<dbReference type="EMBL" id="JACVVK020000388">
    <property type="protein sequence ID" value="KAK7476002.1"/>
    <property type="molecule type" value="Genomic_DNA"/>
</dbReference>
<evidence type="ECO:0000256" key="7">
    <source>
        <dbReference type="ARBA" id="ARBA00023180"/>
    </source>
</evidence>
<organism evidence="10 11">
    <name type="scientific">Batillaria attramentaria</name>
    <dbReference type="NCBI Taxonomy" id="370345"/>
    <lineage>
        <taxon>Eukaryota</taxon>
        <taxon>Metazoa</taxon>
        <taxon>Spiralia</taxon>
        <taxon>Lophotrochozoa</taxon>
        <taxon>Mollusca</taxon>
        <taxon>Gastropoda</taxon>
        <taxon>Caenogastropoda</taxon>
        <taxon>Sorbeoconcha</taxon>
        <taxon>Cerithioidea</taxon>
        <taxon>Batillariidae</taxon>
        <taxon>Batillaria</taxon>
    </lineage>
</organism>
<dbReference type="PRINTS" id="PR00092">
    <property type="entry name" value="TYROSINASE"/>
</dbReference>
<accession>A0ABD0JLY9</accession>
<dbReference type="GO" id="GO:0005344">
    <property type="term" value="F:oxygen carrier activity"/>
    <property type="evidence" value="ECO:0007669"/>
    <property type="project" value="UniProtKB-KW"/>
</dbReference>
<dbReference type="Pfam" id="PF00264">
    <property type="entry name" value="Tyrosinase"/>
    <property type="match status" value="1"/>
</dbReference>
<dbReference type="Pfam" id="PF14830">
    <property type="entry name" value="Haemocyan_bet_s"/>
    <property type="match status" value="2"/>
</dbReference>
<gene>
    <name evidence="10" type="ORF">BaRGS_00032769</name>
</gene>
<protein>
    <recommendedName>
        <fullName evidence="9">Tyrosinase copper-binding domain-containing protein</fullName>
    </recommendedName>
</protein>
<dbReference type="SUPFAM" id="SSF81277">
    <property type="entry name" value="C-terminal domain of mollusc hemocyanin"/>
    <property type="match status" value="2"/>
</dbReference>
<dbReference type="AlphaFoldDB" id="A0ABD0JLY9"/>
<dbReference type="GO" id="GO:0046872">
    <property type="term" value="F:metal ion binding"/>
    <property type="evidence" value="ECO:0007669"/>
    <property type="project" value="UniProtKB-KW"/>
</dbReference>
<feature type="compositionally biased region" description="Basic and acidic residues" evidence="8">
    <location>
        <begin position="128"/>
        <end position="140"/>
    </location>
</feature>
<sequence length="534" mass="60852">MPWRFDRLFKYDVTKVFQQMHLRPDSDYHVQIHIRSVNGTELDPHLIEAPSVSFVPGISEVSSLTLEEVNSLTNALYKLQNDHGPNGFEANMRASTERLDFAQKKRQQVFVLPARDASPSTLASSADRAVRESPEGEGIRRGHPLLGLDKTRQGLPQLFTDSHGTNPFGTYDIQSAGHFVERDVQADVLEHLTDEHFEDSLFHQALETLEETNYCDFEVQFEMLHNAIHFLVGGAKTYSMSTLEYSAFDPFFMVHHSSIDRIWRIWQELQKIRRYLLKPLHPFSYETVNADELTRANAAPLQIFDTNKFHYHYDNLELGGHSVKELNELIKDMRSESRLFVALVLFGFGTSASVQVDIDHNGHKEKIGTFYVLGGETEMPWAYERAYKLDMTEAARKLNMDQNSIFNFEVSVTKYDGTPLTVDLPSPFVIHRPANADYDVHILPMSPLTELPPKIVLRKGARVIFQRTHPLVTGPIKEVGSFTNSVYCAIPPGDANSYHLDTEYSLQPGTYYFVSGDEERCRMGRSAQITVDDE</sequence>
<keyword evidence="7" id="KW-0325">Glycoprotein</keyword>
<feature type="region of interest" description="Disordered" evidence="8">
    <location>
        <begin position="121"/>
        <end position="146"/>
    </location>
</feature>
<dbReference type="SUPFAM" id="SSF48056">
    <property type="entry name" value="Di-copper centre-containing domain"/>
    <property type="match status" value="1"/>
</dbReference>